<organism evidence="2 3">
    <name type="scientific">Glycomyces harbinensis</name>
    <dbReference type="NCBI Taxonomy" id="58114"/>
    <lineage>
        <taxon>Bacteria</taxon>
        <taxon>Bacillati</taxon>
        <taxon>Actinomycetota</taxon>
        <taxon>Actinomycetes</taxon>
        <taxon>Glycomycetales</taxon>
        <taxon>Glycomycetaceae</taxon>
        <taxon>Glycomyces</taxon>
    </lineage>
</organism>
<feature type="compositionally biased region" description="Gly residues" evidence="1">
    <location>
        <begin position="204"/>
        <end position="215"/>
    </location>
</feature>
<dbReference type="AlphaFoldDB" id="A0A1G6ZHE2"/>
<reference evidence="3" key="1">
    <citation type="submission" date="2016-10" db="EMBL/GenBank/DDBJ databases">
        <authorList>
            <person name="Varghese N."/>
            <person name="Submissions S."/>
        </authorList>
    </citation>
    <scope>NUCLEOTIDE SEQUENCE [LARGE SCALE GENOMIC DNA]</scope>
    <source>
        <strain evidence="3">CGMCC 4.3516</strain>
    </source>
</reference>
<feature type="compositionally biased region" description="Basic residues" evidence="1">
    <location>
        <begin position="299"/>
        <end position="311"/>
    </location>
</feature>
<proteinExistence type="predicted"/>
<dbReference type="Proteomes" id="UP000198949">
    <property type="component" value="Unassembled WGS sequence"/>
</dbReference>
<name>A0A1G6ZHE2_9ACTN</name>
<feature type="region of interest" description="Disordered" evidence="1">
    <location>
        <begin position="1"/>
        <end position="89"/>
    </location>
</feature>
<keyword evidence="3" id="KW-1185">Reference proteome</keyword>
<evidence type="ECO:0000313" key="3">
    <source>
        <dbReference type="Proteomes" id="UP000198949"/>
    </source>
</evidence>
<feature type="compositionally biased region" description="Pro residues" evidence="1">
    <location>
        <begin position="312"/>
        <end position="321"/>
    </location>
</feature>
<feature type="compositionally biased region" description="Basic and acidic residues" evidence="1">
    <location>
        <begin position="29"/>
        <end position="59"/>
    </location>
</feature>
<accession>A0A1G6ZHE2</accession>
<feature type="region of interest" description="Disordered" evidence="1">
    <location>
        <begin position="287"/>
        <end position="321"/>
    </location>
</feature>
<gene>
    <name evidence="2" type="ORF">SAMN05216270_1114</name>
</gene>
<dbReference type="EMBL" id="FNAD01000011">
    <property type="protein sequence ID" value="SDE02010.1"/>
    <property type="molecule type" value="Genomic_DNA"/>
</dbReference>
<feature type="region of interest" description="Disordered" evidence="1">
    <location>
        <begin position="184"/>
        <end position="230"/>
    </location>
</feature>
<evidence type="ECO:0000256" key="1">
    <source>
        <dbReference type="SAM" id="MobiDB-lite"/>
    </source>
</evidence>
<protein>
    <submittedName>
        <fullName evidence="2">Uncharacterized protein</fullName>
    </submittedName>
</protein>
<evidence type="ECO:0000313" key="2">
    <source>
        <dbReference type="EMBL" id="SDE02010.1"/>
    </source>
</evidence>
<feature type="compositionally biased region" description="Low complexity" evidence="1">
    <location>
        <begin position="72"/>
        <end position="85"/>
    </location>
</feature>
<sequence>MVGGERAVVEADDTQVSRHAPAGPVRGGQDAEREVVVAAQDRGDVRVGDQSERGLERRAHGPSGGDDGGRLDPGLVQRRGPAGLAAGLGGDGEVVDRGVAHVEQIPGGAGGDGAVVERDEPVGRGLLDAEVLAAGGDGGVRLGLLERLHGLGGGLVVGDDDGRGAVVREAGQDVGLGVGLVGVQDRDEDGESGGPGGVFDAAEGLGGAVEGGVGGEDGDRPQGAAGEGARRAVGPVAQLGDGGLHFRAGGVGDHRRVVDDPRDGLMGHPCALGHVEHADWSGFGCAHGGRSPLGSSAIRRWRSRRPPRPRPGRPSAPARPD</sequence>